<evidence type="ECO:0000313" key="4">
    <source>
        <dbReference type="EMBL" id="EAR84824.3"/>
    </source>
</evidence>
<dbReference type="CDD" id="cd20335">
    <property type="entry name" value="BRcat_RBR"/>
    <property type="match status" value="1"/>
</dbReference>
<dbReference type="GeneID" id="7844827"/>
<dbReference type="OrthoDB" id="1845386at2759"/>
<dbReference type="InParanoid" id="I7LZS4"/>
<keyword evidence="1" id="KW-0862">Zinc</keyword>
<dbReference type="SUPFAM" id="SSF57850">
    <property type="entry name" value="RING/U-box"/>
    <property type="match status" value="1"/>
</dbReference>
<evidence type="ECO:0000256" key="1">
    <source>
        <dbReference type="PROSITE-ProRule" id="PRU00175"/>
    </source>
</evidence>
<feature type="compositionally biased region" description="Polar residues" evidence="2">
    <location>
        <begin position="330"/>
        <end position="341"/>
    </location>
</feature>
<reference evidence="5" key="1">
    <citation type="journal article" date="2006" name="PLoS Biol.">
        <title>Macronuclear genome sequence of the ciliate Tetrahymena thermophila, a model eukaryote.</title>
        <authorList>
            <person name="Eisen J.A."/>
            <person name="Coyne R.S."/>
            <person name="Wu M."/>
            <person name="Wu D."/>
            <person name="Thiagarajan M."/>
            <person name="Wortman J.R."/>
            <person name="Badger J.H."/>
            <person name="Ren Q."/>
            <person name="Amedeo P."/>
            <person name="Jones K.M."/>
            <person name="Tallon L.J."/>
            <person name="Delcher A.L."/>
            <person name="Salzberg S.L."/>
            <person name="Silva J.C."/>
            <person name="Haas B.J."/>
            <person name="Majoros W.H."/>
            <person name="Farzad M."/>
            <person name="Carlton J.M."/>
            <person name="Smith R.K. Jr."/>
            <person name="Garg J."/>
            <person name="Pearlman R.E."/>
            <person name="Karrer K.M."/>
            <person name="Sun L."/>
            <person name="Manning G."/>
            <person name="Elde N.C."/>
            <person name="Turkewitz A.P."/>
            <person name="Asai D.J."/>
            <person name="Wilkes D.E."/>
            <person name="Wang Y."/>
            <person name="Cai H."/>
            <person name="Collins K."/>
            <person name="Stewart B.A."/>
            <person name="Lee S.R."/>
            <person name="Wilamowska K."/>
            <person name="Weinberg Z."/>
            <person name="Ruzzo W.L."/>
            <person name="Wloga D."/>
            <person name="Gaertig J."/>
            <person name="Frankel J."/>
            <person name="Tsao C.-C."/>
            <person name="Gorovsky M.A."/>
            <person name="Keeling P.J."/>
            <person name="Waller R.F."/>
            <person name="Patron N.J."/>
            <person name="Cherry J.M."/>
            <person name="Stover N.A."/>
            <person name="Krieger C.J."/>
            <person name="del Toro C."/>
            <person name="Ryder H.F."/>
            <person name="Williamson S.C."/>
            <person name="Barbeau R.A."/>
            <person name="Hamilton E.P."/>
            <person name="Orias E."/>
        </authorList>
    </citation>
    <scope>NUCLEOTIDE SEQUENCE [LARGE SCALE GENOMIC DNA]</scope>
    <source>
        <strain evidence="5">SB210</strain>
    </source>
</reference>
<feature type="domain" description="RING-type" evidence="3">
    <location>
        <begin position="56"/>
        <end position="103"/>
    </location>
</feature>
<dbReference type="InterPro" id="IPR001841">
    <property type="entry name" value="Znf_RING"/>
</dbReference>
<dbReference type="Proteomes" id="UP000009168">
    <property type="component" value="Unassembled WGS sequence"/>
</dbReference>
<sequence length="431" mass="48726">MPQTTNSKKSIEKMLSLSNSKDNFEMKEIEVQKNQNDIQKQSSVNTNKIEVCLVNCDICHEELSKDDQVSFECGHNYHSECIRKNIVEQIDDDSFPVMCPLDNCEQEPSMFLLSVLISREKFQACLDFETSLCPLINENNCYNCGQRFFSDSEVDLHKCLKCKAVNCLSCHQGYHPNQPCKKVAKQNNQSTASNLQKVTEQSEKTPANTTHFDQRKNLSTIMNQSEQAQMKEISQRIQFEGRKILPDLGNSEKRRQSHQPKTILNAPIAQLFSKAYKSSILNPNTNNYSALSSNRGQNNIILSNAQNSSAVATNQLNASYIIKNHISVNSQYGSQNSSTRKPSLEHRQSSNNSMAKQTQLLNTSQVVVQNSQLQNSASKIQKSSNNDILSSSLYQPEGTKFKRLSLGKIQLQNKNHRKHSPLPLQEIAARF</sequence>
<dbReference type="Pfam" id="PF13639">
    <property type="entry name" value="zf-RING_2"/>
    <property type="match status" value="1"/>
</dbReference>
<dbReference type="InterPro" id="IPR013083">
    <property type="entry name" value="Znf_RING/FYVE/PHD"/>
</dbReference>
<dbReference type="GO" id="GO:0008270">
    <property type="term" value="F:zinc ion binding"/>
    <property type="evidence" value="ECO:0007669"/>
    <property type="project" value="UniProtKB-KW"/>
</dbReference>
<name>I7LZS4_TETTS</name>
<dbReference type="KEGG" id="tet:TTHERM_00600160"/>
<accession>I7LZS4</accession>
<feature type="region of interest" description="Disordered" evidence="2">
    <location>
        <begin position="330"/>
        <end position="355"/>
    </location>
</feature>
<evidence type="ECO:0000256" key="2">
    <source>
        <dbReference type="SAM" id="MobiDB-lite"/>
    </source>
</evidence>
<evidence type="ECO:0000259" key="3">
    <source>
        <dbReference type="PROSITE" id="PS50089"/>
    </source>
</evidence>
<protein>
    <submittedName>
        <fullName evidence="4">Zinc finger, C3HC4 type (RING finger) protein</fullName>
    </submittedName>
</protein>
<proteinExistence type="predicted"/>
<keyword evidence="5" id="KW-1185">Reference proteome</keyword>
<keyword evidence="1" id="KW-0863">Zinc-finger</keyword>
<dbReference type="SMART" id="SM00184">
    <property type="entry name" value="RING"/>
    <property type="match status" value="1"/>
</dbReference>
<dbReference type="PROSITE" id="PS50089">
    <property type="entry name" value="ZF_RING_2"/>
    <property type="match status" value="1"/>
</dbReference>
<dbReference type="AlphaFoldDB" id="I7LZS4"/>
<dbReference type="EMBL" id="GG662620">
    <property type="protein sequence ID" value="EAR84824.3"/>
    <property type="molecule type" value="Genomic_DNA"/>
</dbReference>
<evidence type="ECO:0000313" key="5">
    <source>
        <dbReference type="Proteomes" id="UP000009168"/>
    </source>
</evidence>
<dbReference type="RefSeq" id="XP_001032487.3">
    <property type="nucleotide sequence ID" value="XM_001032487.3"/>
</dbReference>
<gene>
    <name evidence="4" type="ORF">TTHERM_00600160</name>
</gene>
<dbReference type="Gene3D" id="3.30.40.10">
    <property type="entry name" value="Zinc/RING finger domain, C3HC4 (zinc finger)"/>
    <property type="match status" value="1"/>
</dbReference>
<organism evidence="4 5">
    <name type="scientific">Tetrahymena thermophila (strain SB210)</name>
    <dbReference type="NCBI Taxonomy" id="312017"/>
    <lineage>
        <taxon>Eukaryota</taxon>
        <taxon>Sar</taxon>
        <taxon>Alveolata</taxon>
        <taxon>Ciliophora</taxon>
        <taxon>Intramacronucleata</taxon>
        <taxon>Oligohymenophorea</taxon>
        <taxon>Hymenostomatida</taxon>
        <taxon>Tetrahymenina</taxon>
        <taxon>Tetrahymenidae</taxon>
        <taxon>Tetrahymena</taxon>
    </lineage>
</organism>
<keyword evidence="1" id="KW-0479">Metal-binding</keyword>